<protein>
    <submittedName>
        <fullName evidence="1">Uncharacterized protein</fullName>
    </submittedName>
</protein>
<dbReference type="RefSeq" id="WP_181501463.1">
    <property type="nucleotide sequence ID" value="NZ_JACDUH010000003.1"/>
</dbReference>
<gene>
    <name evidence="1" type="ORF">HNP86_001796</name>
</gene>
<dbReference type="Proteomes" id="UP000564425">
    <property type="component" value="Unassembled WGS sequence"/>
</dbReference>
<accession>A0A7J9NWD6</accession>
<name>A0A7J9NWD6_METMI</name>
<organism evidence="1 2">
    <name type="scientific">Methanococcus maripaludis</name>
    <name type="common">Methanococcus deltae</name>
    <dbReference type="NCBI Taxonomy" id="39152"/>
    <lineage>
        <taxon>Archaea</taxon>
        <taxon>Methanobacteriati</taxon>
        <taxon>Methanobacteriota</taxon>
        <taxon>Methanomada group</taxon>
        <taxon>Methanococci</taxon>
        <taxon>Methanococcales</taxon>
        <taxon>Methanococcaceae</taxon>
        <taxon>Methanococcus</taxon>
    </lineage>
</organism>
<dbReference type="AlphaFoldDB" id="A0A7J9NWD6"/>
<sequence length="119" mass="13613">MLGELKFKPVFKPVLEPKKYTSGTATKNTTKLTSLLNRHGYNPFSVGYKPVVILTADDNKDYVFRGFVLSYNINGEIYNVTPDKKHKNGYFVRYNNSPPVKFTLLEILCLFDDEKKGVL</sequence>
<reference evidence="1 2" key="1">
    <citation type="submission" date="2020-07" db="EMBL/GenBank/DDBJ databases">
        <title>Genomic Encyclopedia of Type Strains, Phase IV (KMG-V): Genome sequencing to study the core and pangenomes of soil and plant-associated prokaryotes.</title>
        <authorList>
            <person name="Whitman W."/>
        </authorList>
    </citation>
    <scope>NUCLEOTIDE SEQUENCE [LARGE SCALE GENOMIC DNA]</scope>
    <source>
        <strain evidence="1 2">A1</strain>
    </source>
</reference>
<proteinExistence type="predicted"/>
<evidence type="ECO:0000313" key="2">
    <source>
        <dbReference type="Proteomes" id="UP000564425"/>
    </source>
</evidence>
<dbReference type="EMBL" id="JACDUH010000003">
    <property type="protein sequence ID" value="MBA2851637.1"/>
    <property type="molecule type" value="Genomic_DNA"/>
</dbReference>
<evidence type="ECO:0000313" key="1">
    <source>
        <dbReference type="EMBL" id="MBA2851637.1"/>
    </source>
</evidence>
<comment type="caution">
    <text evidence="1">The sequence shown here is derived from an EMBL/GenBank/DDBJ whole genome shotgun (WGS) entry which is preliminary data.</text>
</comment>